<evidence type="ECO:0000259" key="5">
    <source>
        <dbReference type="Pfam" id="PF00675"/>
    </source>
</evidence>
<dbReference type="AlphaFoldDB" id="A0A1T4JP40"/>
<dbReference type="GO" id="GO:0046872">
    <property type="term" value="F:metal ion binding"/>
    <property type="evidence" value="ECO:0007669"/>
    <property type="project" value="InterPro"/>
</dbReference>
<accession>A0A1T4JP40</accession>
<dbReference type="FunFam" id="3.30.830.10:FF:000008">
    <property type="entry name" value="Mitochondrial-processing peptidase subunit beta"/>
    <property type="match status" value="1"/>
</dbReference>
<dbReference type="EMBL" id="FUWJ01000001">
    <property type="protein sequence ID" value="SJZ31919.1"/>
    <property type="molecule type" value="Genomic_DNA"/>
</dbReference>
<proteinExistence type="inferred from homology"/>
<dbReference type="Proteomes" id="UP000190092">
    <property type="component" value="Unassembled WGS sequence"/>
</dbReference>
<keyword evidence="8" id="KW-1185">Reference proteome</keyword>
<dbReference type="Pfam" id="PF00675">
    <property type="entry name" value="Peptidase_M16"/>
    <property type="match status" value="1"/>
</dbReference>
<evidence type="ECO:0000313" key="7">
    <source>
        <dbReference type="EMBL" id="SJZ31919.1"/>
    </source>
</evidence>
<dbReference type="InterPro" id="IPR007863">
    <property type="entry name" value="Peptidase_M16_C"/>
</dbReference>
<comment type="similarity">
    <text evidence="2 4">Belongs to the peptidase M16 family.</text>
</comment>
<dbReference type="InterPro" id="IPR001431">
    <property type="entry name" value="Pept_M16_Zn_BS"/>
</dbReference>
<evidence type="ECO:0000256" key="1">
    <source>
        <dbReference type="ARBA" id="ARBA00001947"/>
    </source>
</evidence>
<sequence length="422" mass="45476">MSEVKVTTLGNGLRVAVDEMPEVESVSLGIWVACGTRHESAELNGMAHMLEHMAFKGTRTRSARAIAEEIENVGGSLNAYTGREITAYHASVLKEDVALGVELVADILRNSVFDPDELQRERGVILQEIGQALDTPDDLVFDQFQEIALPDQPLGRPVLGTAESVEAIGRDHLFAFLARHYTASNMVLSAAGRVEHDQLVDLAEKYFGSVARTPANAPPTVPLSYVGGDGREVRTLEQAHLVLGCQGIGYRDPDYYASVVYSTLLGGGMSSRLFQRIREERGLVYGIHSFNAAYADGGLFGIYAGTGEDDLAELVPAVCEEFAGVADTLTEAELMRARAQIKAGTLMSLESSGARCEQAARHLLVHGRPLPYPEIVARIEAVDQQAVRRVARRLLQGSLTLAALGPVDALEPLDSIAARLAA</sequence>
<dbReference type="PROSITE" id="PS00143">
    <property type="entry name" value="INSULINASE"/>
    <property type="match status" value="1"/>
</dbReference>
<evidence type="ECO:0000256" key="2">
    <source>
        <dbReference type="ARBA" id="ARBA00007261"/>
    </source>
</evidence>
<name>A0A1T4JP40_9HYPH</name>
<dbReference type="STRING" id="225324.SAMN02745126_00277"/>
<feature type="domain" description="Peptidase M16 C-terminal" evidence="6">
    <location>
        <begin position="168"/>
        <end position="340"/>
    </location>
</feature>
<evidence type="ECO:0000313" key="8">
    <source>
        <dbReference type="Proteomes" id="UP000190092"/>
    </source>
</evidence>
<organism evidence="7 8">
    <name type="scientific">Enhydrobacter aerosaccus</name>
    <dbReference type="NCBI Taxonomy" id="225324"/>
    <lineage>
        <taxon>Bacteria</taxon>
        <taxon>Pseudomonadati</taxon>
        <taxon>Pseudomonadota</taxon>
        <taxon>Alphaproteobacteria</taxon>
        <taxon>Hyphomicrobiales</taxon>
        <taxon>Enhydrobacter</taxon>
    </lineage>
</organism>
<reference evidence="8" key="1">
    <citation type="submission" date="2017-02" db="EMBL/GenBank/DDBJ databases">
        <authorList>
            <person name="Varghese N."/>
            <person name="Submissions S."/>
        </authorList>
    </citation>
    <scope>NUCLEOTIDE SEQUENCE [LARGE SCALE GENOMIC DNA]</scope>
    <source>
        <strain evidence="8">ATCC 27094</strain>
    </source>
</reference>
<dbReference type="GO" id="GO:0006508">
    <property type="term" value="P:proteolysis"/>
    <property type="evidence" value="ECO:0007669"/>
    <property type="project" value="InterPro"/>
</dbReference>
<comment type="cofactor">
    <cofactor evidence="1">
        <name>Zn(2+)</name>
        <dbReference type="ChEBI" id="CHEBI:29105"/>
    </cofactor>
</comment>
<dbReference type="RefSeq" id="WP_085932035.1">
    <property type="nucleotide sequence ID" value="NZ_FUWJ01000001.1"/>
</dbReference>
<protein>
    <submittedName>
        <fullName evidence="7">Predicted Zn-dependent peptidase</fullName>
    </submittedName>
</protein>
<keyword evidence="3" id="KW-0378">Hydrolase</keyword>
<evidence type="ECO:0000256" key="3">
    <source>
        <dbReference type="ARBA" id="ARBA00023049"/>
    </source>
</evidence>
<feature type="domain" description="Peptidase M16 N-terminal" evidence="5">
    <location>
        <begin position="14"/>
        <end position="161"/>
    </location>
</feature>
<dbReference type="InterPro" id="IPR011249">
    <property type="entry name" value="Metalloenz_LuxS/M16"/>
</dbReference>
<keyword evidence="3" id="KW-0645">Protease</keyword>
<dbReference type="InterPro" id="IPR050361">
    <property type="entry name" value="MPP/UQCRC_Complex"/>
</dbReference>
<dbReference type="InterPro" id="IPR011765">
    <property type="entry name" value="Pept_M16_N"/>
</dbReference>
<dbReference type="PANTHER" id="PTHR11851">
    <property type="entry name" value="METALLOPROTEASE"/>
    <property type="match status" value="1"/>
</dbReference>
<dbReference type="SUPFAM" id="SSF63411">
    <property type="entry name" value="LuxS/MPP-like metallohydrolase"/>
    <property type="match status" value="2"/>
</dbReference>
<dbReference type="GO" id="GO:0004222">
    <property type="term" value="F:metalloendopeptidase activity"/>
    <property type="evidence" value="ECO:0007669"/>
    <property type="project" value="InterPro"/>
</dbReference>
<dbReference type="Gene3D" id="3.30.830.10">
    <property type="entry name" value="Metalloenzyme, LuxS/M16 peptidase-like"/>
    <property type="match status" value="2"/>
</dbReference>
<evidence type="ECO:0000256" key="4">
    <source>
        <dbReference type="RuleBase" id="RU004447"/>
    </source>
</evidence>
<dbReference type="PANTHER" id="PTHR11851:SF49">
    <property type="entry name" value="MITOCHONDRIAL-PROCESSING PEPTIDASE SUBUNIT ALPHA"/>
    <property type="match status" value="1"/>
</dbReference>
<keyword evidence="3" id="KW-0482">Metalloprotease</keyword>
<evidence type="ECO:0000259" key="6">
    <source>
        <dbReference type="Pfam" id="PF05193"/>
    </source>
</evidence>
<dbReference type="Pfam" id="PF05193">
    <property type="entry name" value="Peptidase_M16_C"/>
    <property type="match status" value="1"/>
</dbReference>
<dbReference type="OrthoDB" id="9811314at2"/>
<gene>
    <name evidence="7" type="ORF">SAMN02745126_00277</name>
</gene>